<proteinExistence type="predicted"/>
<evidence type="ECO:0000313" key="2">
    <source>
        <dbReference type="Proteomes" id="UP001165667"/>
    </source>
</evidence>
<dbReference type="AlphaFoldDB" id="A0AA42CK05"/>
<comment type="caution">
    <text evidence="1">The sequence shown here is derived from an EMBL/GenBank/DDBJ whole genome shotgun (WGS) entry which is preliminary data.</text>
</comment>
<dbReference type="Proteomes" id="UP001165667">
    <property type="component" value="Unassembled WGS sequence"/>
</dbReference>
<keyword evidence="2" id="KW-1185">Reference proteome</keyword>
<organism evidence="1 2">
    <name type="scientific">Lichenifustis flavocetrariae</name>
    <dbReference type="NCBI Taxonomy" id="2949735"/>
    <lineage>
        <taxon>Bacteria</taxon>
        <taxon>Pseudomonadati</taxon>
        <taxon>Pseudomonadota</taxon>
        <taxon>Alphaproteobacteria</taxon>
        <taxon>Hyphomicrobiales</taxon>
        <taxon>Lichenihabitantaceae</taxon>
        <taxon>Lichenifustis</taxon>
    </lineage>
</organism>
<protein>
    <submittedName>
        <fullName evidence="1">Uncharacterized protein</fullName>
    </submittedName>
</protein>
<gene>
    <name evidence="1" type="ORF">M8523_11645</name>
</gene>
<dbReference type="EMBL" id="JAMOIM010000006">
    <property type="protein sequence ID" value="MCW6508671.1"/>
    <property type="molecule type" value="Genomic_DNA"/>
</dbReference>
<name>A0AA42CK05_9HYPH</name>
<sequence>MIGRIEVAGLVMIALGSTGAIAQSGSPFASLSGSWSGAGTISMNDGHNERIRCKATYEVTPSGIIMHQNLRCASDSYKFEVKSSLQADGSNILGTWTETTRQVTGDVTGTIQGGQISTSVKGTGFSATLGVTTRGNSQSVSIRPTGTDIQSVQIEMKRA</sequence>
<accession>A0AA42CK05</accession>
<evidence type="ECO:0000313" key="1">
    <source>
        <dbReference type="EMBL" id="MCW6508671.1"/>
    </source>
</evidence>
<reference evidence="1" key="1">
    <citation type="submission" date="2022-05" db="EMBL/GenBank/DDBJ databases">
        <authorList>
            <person name="Pankratov T."/>
        </authorList>
    </citation>
    <scope>NUCLEOTIDE SEQUENCE</scope>
    <source>
        <strain evidence="1">BP6-180914</strain>
    </source>
</reference>
<dbReference type="RefSeq" id="WP_282585037.1">
    <property type="nucleotide sequence ID" value="NZ_JAMOIM010000006.1"/>
</dbReference>